<dbReference type="PROSITE" id="PS51826">
    <property type="entry name" value="PSBD"/>
    <property type="match status" value="1"/>
</dbReference>
<dbReference type="InterPro" id="IPR036625">
    <property type="entry name" value="E3-bd_dom_sf"/>
</dbReference>
<evidence type="ECO:0000256" key="2">
    <source>
        <dbReference type="ARBA" id="ARBA00007317"/>
    </source>
</evidence>
<dbReference type="Proteomes" id="UP000034076">
    <property type="component" value="Unassembled WGS sequence"/>
</dbReference>
<keyword evidence="7" id="KW-1185">Reference proteome</keyword>
<dbReference type="PANTHER" id="PTHR43178:SF5">
    <property type="entry name" value="LIPOAMIDE ACYLTRANSFERASE COMPONENT OF BRANCHED-CHAIN ALPHA-KETO ACID DEHYDROGENASE COMPLEX, MITOCHONDRIAL"/>
    <property type="match status" value="1"/>
</dbReference>
<dbReference type="GO" id="GO:0004742">
    <property type="term" value="F:dihydrolipoyllysine-residue acetyltransferase activity"/>
    <property type="evidence" value="ECO:0007669"/>
    <property type="project" value="UniProtKB-EC"/>
</dbReference>
<dbReference type="SUPFAM" id="SSF52777">
    <property type="entry name" value="CoA-dependent acyltransferases"/>
    <property type="match status" value="1"/>
</dbReference>
<dbReference type="AlphaFoldDB" id="A0A0M2NKM2"/>
<comment type="similarity">
    <text evidence="2">Belongs to the 2-oxoacid dehydrogenase family.</text>
</comment>
<evidence type="ECO:0000313" key="7">
    <source>
        <dbReference type="Proteomes" id="UP000034076"/>
    </source>
</evidence>
<dbReference type="GO" id="GO:0031405">
    <property type="term" value="F:lipoic acid binding"/>
    <property type="evidence" value="ECO:0007669"/>
    <property type="project" value="TreeGrafter"/>
</dbReference>
<dbReference type="InterPro" id="IPR004167">
    <property type="entry name" value="PSBD"/>
</dbReference>
<dbReference type="OrthoDB" id="9805770at2"/>
<name>A0A0M2NKM2_9FIRM</name>
<keyword evidence="3 6" id="KW-0808">Transferase</keyword>
<dbReference type="PATRIC" id="fig|270498.16.peg.1191"/>
<evidence type="ECO:0000256" key="3">
    <source>
        <dbReference type="ARBA" id="ARBA00022679"/>
    </source>
</evidence>
<dbReference type="Gene3D" id="3.30.559.10">
    <property type="entry name" value="Chloramphenicol acetyltransferase-like domain"/>
    <property type="match status" value="1"/>
</dbReference>
<dbReference type="RefSeq" id="WP_052740339.1">
    <property type="nucleotide sequence ID" value="NZ_LAYJ01000076.1"/>
</dbReference>
<dbReference type="Gene3D" id="4.10.320.10">
    <property type="entry name" value="E3-binding domain"/>
    <property type="match status" value="1"/>
</dbReference>
<dbReference type="SUPFAM" id="SSF47005">
    <property type="entry name" value="Peripheral subunit-binding domain of 2-oxo acid dehydrogenase complex"/>
    <property type="match status" value="1"/>
</dbReference>
<dbReference type="Pfam" id="PF00198">
    <property type="entry name" value="2-oxoacid_dh"/>
    <property type="match status" value="1"/>
</dbReference>
<evidence type="ECO:0000313" key="6">
    <source>
        <dbReference type="EMBL" id="KKI51501.1"/>
    </source>
</evidence>
<dbReference type="PANTHER" id="PTHR43178">
    <property type="entry name" value="DIHYDROLIPOAMIDE ACETYLTRANSFERASE COMPONENT OF PYRUVATE DEHYDROGENASE COMPLEX"/>
    <property type="match status" value="1"/>
</dbReference>
<dbReference type="InterPro" id="IPR023213">
    <property type="entry name" value="CAT-like_dom_sf"/>
</dbReference>
<comment type="caution">
    <text evidence="6">The sequence shown here is derived from an EMBL/GenBank/DDBJ whole genome shotgun (WGS) entry which is preliminary data.</text>
</comment>
<dbReference type="GO" id="GO:0005737">
    <property type="term" value="C:cytoplasm"/>
    <property type="evidence" value="ECO:0007669"/>
    <property type="project" value="TreeGrafter"/>
</dbReference>
<dbReference type="Pfam" id="PF02817">
    <property type="entry name" value="E3_binding"/>
    <property type="match status" value="1"/>
</dbReference>
<keyword evidence="4 6" id="KW-0012">Acyltransferase</keyword>
<reference evidence="6 7" key="1">
    <citation type="submission" date="2015-04" db="EMBL/GenBank/DDBJ databases">
        <title>Draft genome sequence of bacteremic isolate Catabacter hongkongensis type strain HKU16T.</title>
        <authorList>
            <person name="Lau S.K."/>
            <person name="Teng J.L."/>
            <person name="Huang Y."/>
            <person name="Curreem S.O."/>
            <person name="Tsui S.K."/>
            <person name="Woo P.C."/>
        </authorList>
    </citation>
    <scope>NUCLEOTIDE SEQUENCE [LARGE SCALE GENOMIC DNA]</scope>
    <source>
        <strain evidence="6 7">HKU16</strain>
    </source>
</reference>
<evidence type="ECO:0000259" key="5">
    <source>
        <dbReference type="PROSITE" id="PS51826"/>
    </source>
</evidence>
<dbReference type="STRING" id="270498.CHK_0993"/>
<comment type="cofactor">
    <cofactor evidence="1">
        <name>(R)-lipoate</name>
        <dbReference type="ChEBI" id="CHEBI:83088"/>
    </cofactor>
</comment>
<sequence length="316" mass="34424">MASIKSTPAARRAARERKIDLAKVRGTGIGGYVQLSDVLAMKGGRVTFLARAVAGHLGMDIEAVETAEGIVRKEDVLAYKARLGEDRIIPLDGMRKTIAARMCESLSTAAQYTIMGEAECSSLKALMREYTAECVESTGIKPTFSDLFIRACALSLQKNPLLNAYFMDDHVLVKGEINIGLAVSLGENGLIVPNIKNAHMLSLEEITRQRDDLVARARAGKLKPDEYTGGTFSISNYGRTPVQYFTPIINQPESAILGVGNMTNKPVAIGTDIGIRPMLGLSLTLDHRHIDGTTGERFLRGLKEILEHPEGLKERN</sequence>
<proteinExistence type="inferred from homology"/>
<organism evidence="6 7">
    <name type="scientific">Christensenella hongkongensis</name>
    <dbReference type="NCBI Taxonomy" id="270498"/>
    <lineage>
        <taxon>Bacteria</taxon>
        <taxon>Bacillati</taxon>
        <taxon>Bacillota</taxon>
        <taxon>Clostridia</taxon>
        <taxon>Christensenellales</taxon>
        <taxon>Christensenellaceae</taxon>
        <taxon>Christensenella</taxon>
    </lineage>
</organism>
<feature type="domain" description="Peripheral subunit-binding (PSBD)" evidence="5">
    <location>
        <begin position="5"/>
        <end position="42"/>
    </location>
</feature>
<accession>A0A0M2NKM2</accession>
<gene>
    <name evidence="6" type="ORF">CHK_0993</name>
</gene>
<dbReference type="EMBL" id="LAYJ01000076">
    <property type="protein sequence ID" value="KKI51501.1"/>
    <property type="molecule type" value="Genomic_DNA"/>
</dbReference>
<dbReference type="InterPro" id="IPR001078">
    <property type="entry name" value="2-oxoacid_DH_actylTfrase"/>
</dbReference>
<evidence type="ECO:0000256" key="4">
    <source>
        <dbReference type="ARBA" id="ARBA00023315"/>
    </source>
</evidence>
<dbReference type="EC" id="2.3.1.12" evidence="6"/>
<dbReference type="InterPro" id="IPR050743">
    <property type="entry name" value="2-oxoacid_DH_E2_comp"/>
</dbReference>
<evidence type="ECO:0000256" key="1">
    <source>
        <dbReference type="ARBA" id="ARBA00001938"/>
    </source>
</evidence>
<protein>
    <submittedName>
        <fullName evidence="6">Dihydrolipoamide acetyltransferase component of pyruvate dehydrogenase complex</fullName>
        <ecNumber evidence="6">2.3.1.12</ecNumber>
    </submittedName>
</protein>
<keyword evidence="6" id="KW-0670">Pyruvate</keyword>